<dbReference type="SUPFAM" id="SSF81321">
    <property type="entry name" value="Family A G protein-coupled receptor-like"/>
    <property type="match status" value="1"/>
</dbReference>
<dbReference type="EMBL" id="JARK01001402">
    <property type="protein sequence ID" value="EYC08391.1"/>
    <property type="molecule type" value="Genomic_DNA"/>
</dbReference>
<keyword evidence="1" id="KW-0472">Membrane</keyword>
<feature type="transmembrane region" description="Helical" evidence="1">
    <location>
        <begin position="6"/>
        <end position="30"/>
    </location>
</feature>
<sequence length="309" mass="34716">MLTDSTYSITIGGICGVAVCSNIILLFALVKVQAKAARSCRGFFLLTTLHCWLSAICCGITIPRVFTFDFVFVFVAVGPLYGEKFSSWFLILWRSILMSSFLLVINKFIYRYILVCRPHIAHVYTSRKWQTIMVVTNIVLLLKWMALTSYGFYPTQEFERIVRSGMLQHFDLDVASTPFIGCSSHNTAATAVVVECLLTIFVLASIGVYCAACTYISIKGNIASLPMKRLHRQMFILLIVESVYTILSLQAPISAVRLLLFTGITSTTTFSYAIGIVLSSFNCFCPAIAILFMRDYRNFLMKMFGLKKP</sequence>
<organism evidence="2 3">
    <name type="scientific">Ancylostoma ceylanicum</name>
    <dbReference type="NCBI Taxonomy" id="53326"/>
    <lineage>
        <taxon>Eukaryota</taxon>
        <taxon>Metazoa</taxon>
        <taxon>Ecdysozoa</taxon>
        <taxon>Nematoda</taxon>
        <taxon>Chromadorea</taxon>
        <taxon>Rhabditida</taxon>
        <taxon>Rhabditina</taxon>
        <taxon>Rhabditomorpha</taxon>
        <taxon>Strongyloidea</taxon>
        <taxon>Ancylostomatidae</taxon>
        <taxon>Ancylostomatinae</taxon>
        <taxon>Ancylostoma</taxon>
    </lineage>
</organism>
<dbReference type="PANTHER" id="PTHR46178:SF9">
    <property type="entry name" value="SEVEN TM RECEPTOR"/>
    <property type="match status" value="1"/>
</dbReference>
<dbReference type="InterPro" id="IPR019428">
    <property type="entry name" value="7TM_GPCR_serpentine_rcpt_Str"/>
</dbReference>
<keyword evidence="3" id="KW-1185">Reference proteome</keyword>
<keyword evidence="1" id="KW-1133">Transmembrane helix</keyword>
<gene>
    <name evidence="2" type="primary">Acey_s0066.g3739</name>
    <name evidence="2" type="ORF">Y032_0066g3739</name>
</gene>
<protein>
    <recommendedName>
        <fullName evidence="4">G-protein coupled receptors family 1 profile domain-containing protein</fullName>
    </recommendedName>
</protein>
<keyword evidence="1" id="KW-0812">Transmembrane</keyword>
<feature type="transmembrane region" description="Helical" evidence="1">
    <location>
        <begin position="42"/>
        <end position="66"/>
    </location>
</feature>
<dbReference type="Proteomes" id="UP000024635">
    <property type="component" value="Unassembled WGS sequence"/>
</dbReference>
<dbReference type="AlphaFoldDB" id="A0A016U047"/>
<evidence type="ECO:0008006" key="4">
    <source>
        <dbReference type="Google" id="ProtNLM"/>
    </source>
</evidence>
<proteinExistence type="predicted"/>
<evidence type="ECO:0000313" key="3">
    <source>
        <dbReference type="Proteomes" id="UP000024635"/>
    </source>
</evidence>
<comment type="caution">
    <text evidence="2">The sequence shown here is derived from an EMBL/GenBank/DDBJ whole genome shotgun (WGS) entry which is preliminary data.</text>
</comment>
<feature type="transmembrane region" description="Helical" evidence="1">
    <location>
        <begin position="86"/>
        <end position="110"/>
    </location>
</feature>
<dbReference type="PANTHER" id="PTHR46178">
    <property type="entry name" value="SEVEN TM RECEPTOR"/>
    <property type="match status" value="1"/>
</dbReference>
<reference evidence="3" key="1">
    <citation type="journal article" date="2015" name="Nat. Genet.">
        <title>The genome and transcriptome of the zoonotic hookworm Ancylostoma ceylanicum identify infection-specific gene families.</title>
        <authorList>
            <person name="Schwarz E.M."/>
            <person name="Hu Y."/>
            <person name="Antoshechkin I."/>
            <person name="Miller M.M."/>
            <person name="Sternberg P.W."/>
            <person name="Aroian R.V."/>
        </authorList>
    </citation>
    <scope>NUCLEOTIDE SEQUENCE</scope>
    <source>
        <strain evidence="3">HY135</strain>
    </source>
</reference>
<accession>A0A016U047</accession>
<feature type="transmembrane region" description="Helical" evidence="1">
    <location>
        <begin position="235"/>
        <end position="260"/>
    </location>
</feature>
<dbReference type="Pfam" id="PF10326">
    <property type="entry name" value="7TM_GPCR_Str"/>
    <property type="match status" value="1"/>
</dbReference>
<evidence type="ECO:0000256" key="1">
    <source>
        <dbReference type="SAM" id="Phobius"/>
    </source>
</evidence>
<feature type="transmembrane region" description="Helical" evidence="1">
    <location>
        <begin position="188"/>
        <end position="215"/>
    </location>
</feature>
<feature type="transmembrane region" description="Helical" evidence="1">
    <location>
        <begin position="131"/>
        <end position="153"/>
    </location>
</feature>
<name>A0A016U047_9BILA</name>
<evidence type="ECO:0000313" key="2">
    <source>
        <dbReference type="EMBL" id="EYC08391.1"/>
    </source>
</evidence>
<feature type="transmembrane region" description="Helical" evidence="1">
    <location>
        <begin position="272"/>
        <end position="293"/>
    </location>
</feature>